<reference evidence="2 3" key="1">
    <citation type="submission" date="2024-01" db="EMBL/GenBank/DDBJ databases">
        <title>Genome assemblies of Stephania.</title>
        <authorList>
            <person name="Yang L."/>
        </authorList>
    </citation>
    <scope>NUCLEOTIDE SEQUENCE [LARGE SCALE GENOMIC DNA]</scope>
    <source>
        <strain evidence="2">QJT</strain>
        <tissue evidence="2">Leaf</tissue>
    </source>
</reference>
<dbReference type="GO" id="GO:0016226">
    <property type="term" value="P:iron-sulfur cluster assembly"/>
    <property type="evidence" value="ECO:0007669"/>
    <property type="project" value="InterPro"/>
</dbReference>
<dbReference type="Pfam" id="PF05347">
    <property type="entry name" value="Complex1_LYR"/>
    <property type="match status" value="1"/>
</dbReference>
<name>A0AAP0I701_9MAGN</name>
<feature type="domain" description="Complex 1 LYR protein" evidence="1">
    <location>
        <begin position="32"/>
        <end position="88"/>
    </location>
</feature>
<evidence type="ECO:0000313" key="3">
    <source>
        <dbReference type="Proteomes" id="UP001417504"/>
    </source>
</evidence>
<dbReference type="PANTHER" id="PTHR47158:SF1">
    <property type="entry name" value="OS08G0239000 PROTEIN"/>
    <property type="match status" value="1"/>
</dbReference>
<gene>
    <name evidence="2" type="ORF">Sjap_017756</name>
</gene>
<keyword evidence="3" id="KW-1185">Reference proteome</keyword>
<dbReference type="CDD" id="cd20264">
    <property type="entry name" value="Complex1_LYR_LYRM4"/>
    <property type="match status" value="1"/>
</dbReference>
<accession>A0AAP0I701</accession>
<dbReference type="PANTHER" id="PTHR47158">
    <property type="entry name" value="OS08G0239000 PROTEIN"/>
    <property type="match status" value="1"/>
</dbReference>
<sequence>MQLRTDFCFTFFHNRVVAMSFVAPSAPSRADILSLFRSLLRTAQKFSDYNIREYAKRRAIDGFRLNHDVSDPSVASSAYSEGKSQLEVAKRQAVVYSLYEPKVKSVMDVKSR</sequence>
<evidence type="ECO:0000313" key="2">
    <source>
        <dbReference type="EMBL" id="KAK9109696.1"/>
    </source>
</evidence>
<comment type="caution">
    <text evidence="2">The sequence shown here is derived from an EMBL/GenBank/DDBJ whole genome shotgun (WGS) entry which is preliminary data.</text>
</comment>
<proteinExistence type="predicted"/>
<organism evidence="2 3">
    <name type="scientific">Stephania japonica</name>
    <dbReference type="NCBI Taxonomy" id="461633"/>
    <lineage>
        <taxon>Eukaryota</taxon>
        <taxon>Viridiplantae</taxon>
        <taxon>Streptophyta</taxon>
        <taxon>Embryophyta</taxon>
        <taxon>Tracheophyta</taxon>
        <taxon>Spermatophyta</taxon>
        <taxon>Magnoliopsida</taxon>
        <taxon>Ranunculales</taxon>
        <taxon>Menispermaceae</taxon>
        <taxon>Menispermoideae</taxon>
        <taxon>Cissampelideae</taxon>
        <taxon>Stephania</taxon>
    </lineage>
</organism>
<evidence type="ECO:0000259" key="1">
    <source>
        <dbReference type="Pfam" id="PF05347"/>
    </source>
</evidence>
<protein>
    <recommendedName>
        <fullName evidence="1">Complex 1 LYR protein domain-containing protein</fullName>
    </recommendedName>
</protein>
<dbReference type="InterPro" id="IPR045297">
    <property type="entry name" value="Complex1_LYR_LYRM4"/>
</dbReference>
<dbReference type="InterPro" id="IPR008011">
    <property type="entry name" value="Complex1_LYR_dom"/>
</dbReference>
<dbReference type="EMBL" id="JBBNAE010000007">
    <property type="protein sequence ID" value="KAK9109696.1"/>
    <property type="molecule type" value="Genomic_DNA"/>
</dbReference>
<dbReference type="AlphaFoldDB" id="A0AAP0I701"/>
<dbReference type="Proteomes" id="UP001417504">
    <property type="component" value="Unassembled WGS sequence"/>
</dbReference>